<evidence type="ECO:0000313" key="2">
    <source>
        <dbReference type="Proteomes" id="UP000475117"/>
    </source>
</evidence>
<dbReference type="KEGG" id="soa:G3M56_000235"/>
<keyword evidence="2" id="KW-1185">Reference proteome</keyword>
<dbReference type="RefSeq" id="WP_164364900.1">
    <property type="nucleotide sequence ID" value="NZ_CP066776.1"/>
</dbReference>
<dbReference type="AlphaFoldDB" id="A0A6B3LBS4"/>
<organism evidence="1 2">
    <name type="scientific">Sulfuriroseicoccus oceanibius</name>
    <dbReference type="NCBI Taxonomy" id="2707525"/>
    <lineage>
        <taxon>Bacteria</taxon>
        <taxon>Pseudomonadati</taxon>
        <taxon>Verrucomicrobiota</taxon>
        <taxon>Verrucomicrobiia</taxon>
        <taxon>Verrucomicrobiales</taxon>
        <taxon>Verrucomicrobiaceae</taxon>
        <taxon>Sulfuriroseicoccus</taxon>
    </lineage>
</organism>
<name>A0A6B3LBS4_9BACT</name>
<protein>
    <submittedName>
        <fullName evidence="1">Uncharacterized protein</fullName>
    </submittedName>
</protein>
<accession>A0A6B3LBS4</accession>
<evidence type="ECO:0000313" key="1">
    <source>
        <dbReference type="EMBL" id="QQL45051.1"/>
    </source>
</evidence>
<reference evidence="1 2" key="1">
    <citation type="submission" date="2020-12" db="EMBL/GenBank/DDBJ databases">
        <title>Sulforoseuscoccus oceanibium gen. nov., sp. nov., a representative of the phylum Verrucomicrobia with special cytoplasmic membrane, and proposal of Sulforoseuscoccusaceae fam. nov.</title>
        <authorList>
            <person name="Xi F."/>
        </authorList>
    </citation>
    <scope>NUCLEOTIDE SEQUENCE [LARGE SCALE GENOMIC DNA]</scope>
    <source>
        <strain evidence="1 2">T37</strain>
    </source>
</reference>
<dbReference type="EMBL" id="CP066776">
    <property type="protein sequence ID" value="QQL45051.1"/>
    <property type="molecule type" value="Genomic_DNA"/>
</dbReference>
<gene>
    <name evidence="1" type="ORF">G3M56_000235</name>
</gene>
<sequence length="49" mass="5360">MSRFKSVLIGSDEAMRNVALYIDLNPVASRWCGWTEAGVGWGKMTAGVK</sequence>
<dbReference type="Proteomes" id="UP000475117">
    <property type="component" value="Chromosome"/>
</dbReference>
<proteinExistence type="predicted"/>